<dbReference type="PANTHER" id="PTHR23022">
    <property type="entry name" value="TRANSPOSABLE ELEMENT-RELATED"/>
    <property type="match status" value="1"/>
</dbReference>
<reference evidence="2 3" key="1">
    <citation type="journal article" date="2019" name="Sci. Rep.">
        <title>Orb-weaving spider Araneus ventricosus genome elucidates the spidroin gene catalogue.</title>
        <authorList>
            <person name="Kono N."/>
            <person name="Nakamura H."/>
            <person name="Ohtoshi R."/>
            <person name="Moran D.A.P."/>
            <person name="Shinohara A."/>
            <person name="Yoshida Y."/>
            <person name="Fujiwara M."/>
            <person name="Mori M."/>
            <person name="Tomita M."/>
            <person name="Arakawa K."/>
        </authorList>
    </citation>
    <scope>NUCLEOTIDE SEQUENCE [LARGE SCALE GENOMIC DNA]</scope>
</reference>
<name>A0A4Y2HV69_ARAVE</name>
<gene>
    <name evidence="2" type="primary">tc1a_77</name>
    <name evidence="2" type="ORF">AVEN_239630_1</name>
</gene>
<dbReference type="OrthoDB" id="3943628at2759"/>
<dbReference type="InterPro" id="IPR038717">
    <property type="entry name" value="Tc1-like_DDE_dom"/>
</dbReference>
<dbReference type="InterPro" id="IPR036397">
    <property type="entry name" value="RNaseH_sf"/>
</dbReference>
<comment type="caution">
    <text evidence="2">The sequence shown here is derived from an EMBL/GenBank/DDBJ whole genome shotgun (WGS) entry which is preliminary data.</text>
</comment>
<dbReference type="Proteomes" id="UP000499080">
    <property type="component" value="Unassembled WGS sequence"/>
</dbReference>
<evidence type="ECO:0000313" key="3">
    <source>
        <dbReference type="Proteomes" id="UP000499080"/>
    </source>
</evidence>
<dbReference type="InterPro" id="IPR052338">
    <property type="entry name" value="Transposase_5"/>
</dbReference>
<protein>
    <submittedName>
        <fullName evidence="2">Transposable element Tc1 transposase</fullName>
    </submittedName>
</protein>
<dbReference type="GO" id="GO:0003676">
    <property type="term" value="F:nucleic acid binding"/>
    <property type="evidence" value="ECO:0007669"/>
    <property type="project" value="InterPro"/>
</dbReference>
<feature type="domain" description="Tc1-like transposase DDE" evidence="1">
    <location>
        <begin position="198"/>
        <end position="337"/>
    </location>
</feature>
<dbReference type="Gene3D" id="3.30.420.10">
    <property type="entry name" value="Ribonuclease H-like superfamily/Ribonuclease H"/>
    <property type="match status" value="1"/>
</dbReference>
<sequence length="387" mass="43742">MSRNYRIVPFLETEDRCGLVARSRLWGRRIRGSKPAAEDSIQATPCMVPVARGIIRSGKSSFRWCGVKIPTPARPTQEGCKAETLGRNVSTVHDCWVRWSRDGTASRRPGSGRPRGTTEREDRLIRRTTVSHRTASAVEIRAAVGTTVTQRTVRNRLLDVQLRARRPVACIPLTPRHFRLRRQWYQARAQWRAEWRSVVFSDESRFCLGVSDGRVLIRRRPGERLQPNCLRPRHTGPTPGVMVWGAISYDSRSTLVVIPNTLNANLYVSLVIQTVVLPFMSSIQGGIFQQDNARPHTAAVSQRALQGVDILPWPARSPDLSPLEHVWDIIGRQLQHHPLPAQTVPVLTEQVQQAWNSIPQSDIRHLYDTMHARLQACIQNSGGYTGY</sequence>
<evidence type="ECO:0000259" key="1">
    <source>
        <dbReference type="Pfam" id="PF13358"/>
    </source>
</evidence>
<dbReference type="AlphaFoldDB" id="A0A4Y2HV69"/>
<accession>A0A4Y2HV69</accession>
<dbReference type="EMBL" id="BGPR01104280">
    <property type="protein sequence ID" value="GBM69115.1"/>
    <property type="molecule type" value="Genomic_DNA"/>
</dbReference>
<dbReference type="PANTHER" id="PTHR23022:SF135">
    <property type="entry name" value="SI:DKEY-77F5.3"/>
    <property type="match status" value="1"/>
</dbReference>
<dbReference type="Pfam" id="PF13358">
    <property type="entry name" value="DDE_3"/>
    <property type="match status" value="1"/>
</dbReference>
<proteinExistence type="predicted"/>
<keyword evidence="3" id="KW-1185">Reference proteome</keyword>
<evidence type="ECO:0000313" key="2">
    <source>
        <dbReference type="EMBL" id="GBM69115.1"/>
    </source>
</evidence>
<organism evidence="2 3">
    <name type="scientific">Araneus ventricosus</name>
    <name type="common">Orbweaver spider</name>
    <name type="synonym">Epeira ventricosa</name>
    <dbReference type="NCBI Taxonomy" id="182803"/>
    <lineage>
        <taxon>Eukaryota</taxon>
        <taxon>Metazoa</taxon>
        <taxon>Ecdysozoa</taxon>
        <taxon>Arthropoda</taxon>
        <taxon>Chelicerata</taxon>
        <taxon>Arachnida</taxon>
        <taxon>Araneae</taxon>
        <taxon>Araneomorphae</taxon>
        <taxon>Entelegynae</taxon>
        <taxon>Araneoidea</taxon>
        <taxon>Araneidae</taxon>
        <taxon>Araneus</taxon>
    </lineage>
</organism>